<dbReference type="EMBL" id="JAPTSV010000008">
    <property type="protein sequence ID" value="KAJ1524752.1"/>
    <property type="molecule type" value="Genomic_DNA"/>
</dbReference>
<dbReference type="InterPro" id="IPR036610">
    <property type="entry name" value="PEBP-like_sf"/>
</dbReference>
<protein>
    <recommendedName>
        <fullName evidence="8">Large ribosomal subunit protein mL38</fullName>
    </recommendedName>
    <alternativeName>
        <fullName evidence="9">39S ribosomal protein L38, mitochondrial</fullName>
    </alternativeName>
</protein>
<evidence type="ECO:0000256" key="4">
    <source>
        <dbReference type="ARBA" id="ARBA00023054"/>
    </source>
</evidence>
<dbReference type="CDD" id="cd00866">
    <property type="entry name" value="PEBP_euk"/>
    <property type="match status" value="1"/>
</dbReference>
<sequence>MSVRLLHLSQKALGFSNLLVSRNAIRMLGAPPEEGRSLQRKMKEYKKIDEELIRRVDIGLPSPRGKDRTLASERAKILAKVKKDPEMERLARLKKLDVPLDKIEVEWEESGLASLHIKQIADHYGIFDHLFGYAYFYPRIMLDVEFAQEGDKAVPVYRGNIVKPREAQKPPQVSFKAEKDTLWTLVLTNPDGHLIEENAEYVHWFIGNIPGNDVSKGEVIFDYLPPFPPAGTGYQRLVFILYKQEGKVDYSSLKKPLPCIDLTQRTFKTLDFYQPRQDFLTPAGLAFCQTDYDYSVKSTFHNVLKIKEPKYEYDFPEHYIAPQKWFPNKVAFNVYLDRYRDPCEINKEYIVDRLKTYDPFQKEKKKLKFPAAQKLLWRDLELKGKMPTWLQRKKIFDSMGWGRINDSK</sequence>
<proteinExistence type="inferred from homology"/>
<dbReference type="GO" id="GO:0005743">
    <property type="term" value="C:mitochondrial inner membrane"/>
    <property type="evidence" value="ECO:0007669"/>
    <property type="project" value="UniProtKB-ARBA"/>
</dbReference>
<evidence type="ECO:0000256" key="2">
    <source>
        <dbReference type="ARBA" id="ARBA00022946"/>
    </source>
</evidence>
<dbReference type="AlphaFoldDB" id="A0AAV7XH68"/>
<dbReference type="Proteomes" id="UP001075354">
    <property type="component" value="Chromosome 8"/>
</dbReference>
<dbReference type="Gene3D" id="3.90.280.10">
    <property type="entry name" value="PEBP-like"/>
    <property type="match status" value="1"/>
</dbReference>
<dbReference type="FunFam" id="3.90.280.10:FF:000002">
    <property type="entry name" value="39S ribosomal protein L38, mitochondrial"/>
    <property type="match status" value="1"/>
</dbReference>
<comment type="similarity">
    <text evidence="7">Belongs to the phosphatidylethanolamine-binding protein family. Mitochondrion-specific ribosomal protein mL38 subfamily.</text>
</comment>
<evidence type="ECO:0000256" key="5">
    <source>
        <dbReference type="ARBA" id="ARBA00023128"/>
    </source>
</evidence>
<keyword evidence="6" id="KW-0687">Ribonucleoprotein</keyword>
<dbReference type="GO" id="GO:0005762">
    <property type="term" value="C:mitochondrial large ribosomal subunit"/>
    <property type="evidence" value="ECO:0007669"/>
    <property type="project" value="TreeGrafter"/>
</dbReference>
<organism evidence="10 11">
    <name type="scientific">Megalurothrips usitatus</name>
    <name type="common">bean blossom thrips</name>
    <dbReference type="NCBI Taxonomy" id="439358"/>
    <lineage>
        <taxon>Eukaryota</taxon>
        <taxon>Metazoa</taxon>
        <taxon>Ecdysozoa</taxon>
        <taxon>Arthropoda</taxon>
        <taxon>Hexapoda</taxon>
        <taxon>Insecta</taxon>
        <taxon>Pterygota</taxon>
        <taxon>Neoptera</taxon>
        <taxon>Paraneoptera</taxon>
        <taxon>Thysanoptera</taxon>
        <taxon>Terebrantia</taxon>
        <taxon>Thripoidea</taxon>
        <taxon>Thripidae</taxon>
        <taxon>Megalurothrips</taxon>
    </lineage>
</organism>
<evidence type="ECO:0000256" key="3">
    <source>
        <dbReference type="ARBA" id="ARBA00022980"/>
    </source>
</evidence>
<accession>A0AAV7XH68</accession>
<dbReference type="PANTHER" id="PTHR11362">
    <property type="entry name" value="PHOSPHATIDYLETHANOLAMINE-BINDING PROTEIN"/>
    <property type="match status" value="1"/>
</dbReference>
<dbReference type="InterPro" id="IPR035810">
    <property type="entry name" value="PEBP_euk"/>
</dbReference>
<evidence type="ECO:0000256" key="7">
    <source>
        <dbReference type="ARBA" id="ARBA00038016"/>
    </source>
</evidence>
<evidence type="ECO:0000256" key="8">
    <source>
        <dbReference type="ARBA" id="ARBA00039444"/>
    </source>
</evidence>
<evidence type="ECO:0000256" key="6">
    <source>
        <dbReference type="ARBA" id="ARBA00023274"/>
    </source>
</evidence>
<dbReference type="SUPFAM" id="SSF49777">
    <property type="entry name" value="PEBP-like"/>
    <property type="match status" value="1"/>
</dbReference>
<keyword evidence="11" id="KW-1185">Reference proteome</keyword>
<gene>
    <name evidence="10" type="ORF">ONE63_009631</name>
</gene>
<keyword evidence="5" id="KW-0496">Mitochondrion</keyword>
<comment type="subcellular location">
    <subcellularLocation>
        <location evidence="1">Mitochondrion</location>
    </subcellularLocation>
</comment>
<dbReference type="Pfam" id="PF01161">
    <property type="entry name" value="PBP"/>
    <property type="match status" value="1"/>
</dbReference>
<evidence type="ECO:0000313" key="10">
    <source>
        <dbReference type="EMBL" id="KAJ1524752.1"/>
    </source>
</evidence>
<dbReference type="PANTHER" id="PTHR11362:SF133">
    <property type="entry name" value="LARGE RIBOSOMAL SUBUNIT PROTEIN ML38"/>
    <property type="match status" value="1"/>
</dbReference>
<evidence type="ECO:0000313" key="11">
    <source>
        <dbReference type="Proteomes" id="UP001075354"/>
    </source>
</evidence>
<keyword evidence="3" id="KW-0689">Ribosomal protein</keyword>
<reference evidence="10" key="1">
    <citation type="submission" date="2022-12" db="EMBL/GenBank/DDBJ databases">
        <title>Chromosome-level genome assembly of the bean flower thrips Megalurothrips usitatus.</title>
        <authorList>
            <person name="Ma L."/>
            <person name="Liu Q."/>
            <person name="Li H."/>
            <person name="Cai W."/>
        </authorList>
    </citation>
    <scope>NUCLEOTIDE SEQUENCE</scope>
    <source>
        <strain evidence="10">Cailab_2022a</strain>
    </source>
</reference>
<comment type="caution">
    <text evidence="10">The sequence shown here is derived from an EMBL/GenBank/DDBJ whole genome shotgun (WGS) entry which is preliminary data.</text>
</comment>
<dbReference type="InterPro" id="IPR008914">
    <property type="entry name" value="PEBP"/>
</dbReference>
<keyword evidence="2" id="KW-0809">Transit peptide</keyword>
<evidence type="ECO:0000256" key="1">
    <source>
        <dbReference type="ARBA" id="ARBA00004173"/>
    </source>
</evidence>
<keyword evidence="4" id="KW-0175">Coiled coil</keyword>
<evidence type="ECO:0000256" key="9">
    <source>
        <dbReference type="ARBA" id="ARBA00041206"/>
    </source>
</evidence>
<name>A0AAV7XH68_9NEOP</name>